<feature type="domain" description="GFO/IDH/MocA-like oxidoreductase" evidence="3">
    <location>
        <begin position="140"/>
        <end position="274"/>
    </location>
</feature>
<comment type="caution">
    <text evidence="4">The sequence shown here is derived from an EMBL/GenBank/DDBJ whole genome shotgun (WGS) entry which is preliminary data.</text>
</comment>
<name>A0A4S4C2S0_9BACL</name>
<dbReference type="InterPro" id="IPR055170">
    <property type="entry name" value="GFO_IDH_MocA-like_dom"/>
</dbReference>
<evidence type="ECO:0000313" key="5">
    <source>
        <dbReference type="Proteomes" id="UP000310636"/>
    </source>
</evidence>
<protein>
    <submittedName>
        <fullName evidence="4">Gfo/Idh/MocA family oxidoreductase</fullName>
    </submittedName>
</protein>
<organism evidence="4 5">
    <name type="scientific">Cohnella fermenti</name>
    <dbReference type="NCBI Taxonomy" id="2565925"/>
    <lineage>
        <taxon>Bacteria</taxon>
        <taxon>Bacillati</taxon>
        <taxon>Bacillota</taxon>
        <taxon>Bacilli</taxon>
        <taxon>Bacillales</taxon>
        <taxon>Paenibacillaceae</taxon>
        <taxon>Cohnella</taxon>
    </lineage>
</organism>
<evidence type="ECO:0000313" key="4">
    <source>
        <dbReference type="EMBL" id="THF79884.1"/>
    </source>
</evidence>
<dbReference type="GO" id="GO:0016491">
    <property type="term" value="F:oxidoreductase activity"/>
    <property type="evidence" value="ECO:0007669"/>
    <property type="project" value="UniProtKB-KW"/>
</dbReference>
<keyword evidence="1" id="KW-0560">Oxidoreductase</keyword>
<evidence type="ECO:0000259" key="3">
    <source>
        <dbReference type="Pfam" id="PF22725"/>
    </source>
</evidence>
<proteinExistence type="predicted"/>
<dbReference type="Gene3D" id="3.40.50.720">
    <property type="entry name" value="NAD(P)-binding Rossmann-like Domain"/>
    <property type="match status" value="1"/>
</dbReference>
<dbReference type="GO" id="GO:0000166">
    <property type="term" value="F:nucleotide binding"/>
    <property type="evidence" value="ECO:0007669"/>
    <property type="project" value="InterPro"/>
</dbReference>
<dbReference type="SUPFAM" id="SSF51735">
    <property type="entry name" value="NAD(P)-binding Rossmann-fold domains"/>
    <property type="match status" value="1"/>
</dbReference>
<dbReference type="RefSeq" id="WP_136369872.1">
    <property type="nucleotide sequence ID" value="NZ_SSOB01000012.1"/>
</dbReference>
<evidence type="ECO:0000259" key="2">
    <source>
        <dbReference type="Pfam" id="PF01408"/>
    </source>
</evidence>
<sequence length="377" mass="39790">MSTVGNEGKAGDKVKVGIIGTGNISGIYLQNGQRFDSMEVVACADLDVERARARGEEFGIRGCSVEELLADPDIRMVINLTIPQAHAPVALQALEAGKHVYTEKPLAATREEGLQVLEAARSRGLLVGGAPDTFLGGGIQTCIKLIEDGAIGTPIGATAFMMGRGPEAWHPNPDFFYQHGGGPLFDMGPYYLTALIALLGPIKRAAGSARITFPERIATSEKLYGKKIPVETPTHIASVLDFESGPIATLLTSFDINGGSVLPRIELYGSEGTLLVPDPNTFDGPVKLRRAGEEAWSEVPLTHGKTENARGIGAADMAQAIRTGRPHRASGELAYHVLDAMYGILDSSAAGAHYSMRSTCPKPAAFPTGLADGELDG</sequence>
<feature type="domain" description="Gfo/Idh/MocA-like oxidoreductase N-terminal" evidence="2">
    <location>
        <begin position="14"/>
        <end position="127"/>
    </location>
</feature>
<dbReference type="EMBL" id="SSOB01000012">
    <property type="protein sequence ID" value="THF79884.1"/>
    <property type="molecule type" value="Genomic_DNA"/>
</dbReference>
<dbReference type="Proteomes" id="UP000310636">
    <property type="component" value="Unassembled WGS sequence"/>
</dbReference>
<dbReference type="OrthoDB" id="9815825at2"/>
<dbReference type="Pfam" id="PF01408">
    <property type="entry name" value="GFO_IDH_MocA"/>
    <property type="match status" value="1"/>
</dbReference>
<accession>A0A4S4C2S0</accession>
<reference evidence="4 5" key="1">
    <citation type="submission" date="2019-04" db="EMBL/GenBank/DDBJ databases">
        <title>Cohnella sp. nov. isolated from preserved vegetables.</title>
        <authorList>
            <person name="Lin S.-Y."/>
            <person name="Hung M.-H."/>
            <person name="Young C.-C."/>
        </authorList>
    </citation>
    <scope>NUCLEOTIDE SEQUENCE [LARGE SCALE GENOMIC DNA]</scope>
    <source>
        <strain evidence="4 5">CC-MHH1044</strain>
    </source>
</reference>
<dbReference type="Pfam" id="PF22725">
    <property type="entry name" value="GFO_IDH_MocA_C3"/>
    <property type="match status" value="1"/>
</dbReference>
<dbReference type="AlphaFoldDB" id="A0A4S4C2S0"/>
<keyword evidence="5" id="KW-1185">Reference proteome</keyword>
<dbReference type="InterPro" id="IPR050463">
    <property type="entry name" value="Gfo/Idh/MocA_oxidrdct_glycsds"/>
</dbReference>
<dbReference type="InterPro" id="IPR000683">
    <property type="entry name" value="Gfo/Idh/MocA-like_OxRdtase_N"/>
</dbReference>
<dbReference type="SUPFAM" id="SSF55347">
    <property type="entry name" value="Glyceraldehyde-3-phosphate dehydrogenase-like, C-terminal domain"/>
    <property type="match status" value="1"/>
</dbReference>
<dbReference type="PANTHER" id="PTHR43818:SF11">
    <property type="entry name" value="BCDNA.GH03377"/>
    <property type="match status" value="1"/>
</dbReference>
<evidence type="ECO:0000256" key="1">
    <source>
        <dbReference type="ARBA" id="ARBA00023002"/>
    </source>
</evidence>
<dbReference type="PANTHER" id="PTHR43818">
    <property type="entry name" value="BCDNA.GH03377"/>
    <property type="match status" value="1"/>
</dbReference>
<dbReference type="Gene3D" id="3.30.360.10">
    <property type="entry name" value="Dihydrodipicolinate Reductase, domain 2"/>
    <property type="match status" value="1"/>
</dbReference>
<dbReference type="InterPro" id="IPR036291">
    <property type="entry name" value="NAD(P)-bd_dom_sf"/>
</dbReference>
<gene>
    <name evidence="4" type="ORF">E6C55_11145</name>
</gene>